<evidence type="ECO:0000313" key="2">
    <source>
        <dbReference type="Proteomes" id="UP000485058"/>
    </source>
</evidence>
<evidence type="ECO:0000313" key="1">
    <source>
        <dbReference type="EMBL" id="GFH32932.1"/>
    </source>
</evidence>
<name>A0A6A0AJJ1_HAELA</name>
<gene>
    <name evidence="1" type="ORF">HaLaN_32230</name>
</gene>
<comment type="caution">
    <text evidence="1">The sequence shown here is derived from an EMBL/GenBank/DDBJ whole genome shotgun (WGS) entry which is preliminary data.</text>
</comment>
<feature type="non-terminal residue" evidence="1">
    <location>
        <position position="1"/>
    </location>
</feature>
<accession>A0A6A0AJJ1</accession>
<sequence length="90" mass="9476">MRACPRNTHQYGSRTLDRLARPGGRSLWCGPKIALNINASTAWLCNGRQAVNGQGVDHLAALLIIMPMAGQAGQQPCAGSASHLPGCPNQ</sequence>
<proteinExistence type="predicted"/>
<dbReference type="AlphaFoldDB" id="A0A6A0AJJ1"/>
<dbReference type="Proteomes" id="UP000485058">
    <property type="component" value="Unassembled WGS sequence"/>
</dbReference>
<organism evidence="1 2">
    <name type="scientific">Haematococcus lacustris</name>
    <name type="common">Green alga</name>
    <name type="synonym">Haematococcus pluvialis</name>
    <dbReference type="NCBI Taxonomy" id="44745"/>
    <lineage>
        <taxon>Eukaryota</taxon>
        <taxon>Viridiplantae</taxon>
        <taxon>Chlorophyta</taxon>
        <taxon>core chlorophytes</taxon>
        <taxon>Chlorophyceae</taxon>
        <taxon>CS clade</taxon>
        <taxon>Chlamydomonadales</taxon>
        <taxon>Haematococcaceae</taxon>
        <taxon>Haematococcus</taxon>
    </lineage>
</organism>
<keyword evidence="2" id="KW-1185">Reference proteome</keyword>
<reference evidence="1 2" key="1">
    <citation type="submission" date="2020-02" db="EMBL/GenBank/DDBJ databases">
        <title>Draft genome sequence of Haematococcus lacustris strain NIES-144.</title>
        <authorList>
            <person name="Morimoto D."/>
            <person name="Nakagawa S."/>
            <person name="Yoshida T."/>
            <person name="Sawayama S."/>
        </authorList>
    </citation>
    <scope>NUCLEOTIDE SEQUENCE [LARGE SCALE GENOMIC DNA]</scope>
    <source>
        <strain evidence="1 2">NIES-144</strain>
    </source>
</reference>
<protein>
    <submittedName>
        <fullName evidence="1">Uncharacterized protein</fullName>
    </submittedName>
</protein>
<dbReference type="EMBL" id="BLLF01007395">
    <property type="protein sequence ID" value="GFH32932.1"/>
    <property type="molecule type" value="Genomic_DNA"/>
</dbReference>